<sequence>MVHYFHSNQLQSSEKTLQSESKRRKPEKNQNETYQKYFASAFRAALSNAKDWNNHRAKRRQSL</sequence>
<dbReference type="Proteomes" id="UP000729913">
    <property type="component" value="Unassembled WGS sequence"/>
</dbReference>
<organism evidence="2 3">
    <name type="scientific">Cotesia typhae</name>
    <dbReference type="NCBI Taxonomy" id="2053667"/>
    <lineage>
        <taxon>Eukaryota</taxon>
        <taxon>Metazoa</taxon>
        <taxon>Ecdysozoa</taxon>
        <taxon>Arthropoda</taxon>
        <taxon>Hexapoda</taxon>
        <taxon>Insecta</taxon>
        <taxon>Pterygota</taxon>
        <taxon>Neoptera</taxon>
        <taxon>Endopterygota</taxon>
        <taxon>Hymenoptera</taxon>
        <taxon>Apocrita</taxon>
        <taxon>Ichneumonoidea</taxon>
        <taxon>Braconidae</taxon>
        <taxon>Microgastrinae</taxon>
        <taxon>Cotesia</taxon>
    </lineage>
</organism>
<evidence type="ECO:0000313" key="3">
    <source>
        <dbReference type="Proteomes" id="UP000729913"/>
    </source>
</evidence>
<keyword evidence="3" id="KW-1185">Reference proteome</keyword>
<dbReference type="EMBL" id="JAAOIC020000067">
    <property type="protein sequence ID" value="KAG8034394.1"/>
    <property type="molecule type" value="Genomic_DNA"/>
</dbReference>
<gene>
    <name evidence="2" type="ORF">G9C98_007470</name>
</gene>
<dbReference type="OrthoDB" id="7697863at2759"/>
<reference evidence="2" key="1">
    <citation type="submission" date="2020-03" db="EMBL/GenBank/DDBJ databases">
        <authorList>
            <person name="Chebbi M.A."/>
            <person name="Drezen J.M."/>
        </authorList>
    </citation>
    <scope>NUCLEOTIDE SEQUENCE</scope>
    <source>
        <tissue evidence="2">Whole body</tissue>
    </source>
</reference>
<accession>A0A8J5R108</accession>
<dbReference type="AlphaFoldDB" id="A0A8J5R108"/>
<evidence type="ECO:0000256" key="1">
    <source>
        <dbReference type="SAM" id="MobiDB-lite"/>
    </source>
</evidence>
<evidence type="ECO:0000313" key="2">
    <source>
        <dbReference type="EMBL" id="KAG8034394.1"/>
    </source>
</evidence>
<feature type="compositionally biased region" description="Polar residues" evidence="1">
    <location>
        <begin position="1"/>
        <end position="19"/>
    </location>
</feature>
<comment type="caution">
    <text evidence="2">The sequence shown here is derived from an EMBL/GenBank/DDBJ whole genome shotgun (WGS) entry which is preliminary data.</text>
</comment>
<protein>
    <submittedName>
        <fullName evidence="2">Uncharacterized protein</fullName>
    </submittedName>
</protein>
<name>A0A8J5R108_9HYME</name>
<reference evidence="2" key="2">
    <citation type="submission" date="2021-04" db="EMBL/GenBank/DDBJ databases">
        <title>Genome-wide patterns of bracovirus chromosomal integration into multiple host tissues during parasitism.</title>
        <authorList>
            <person name="Chebbi M.A.C."/>
        </authorList>
    </citation>
    <scope>NUCLEOTIDE SEQUENCE</scope>
    <source>
        <tissue evidence="2">Whole body</tissue>
    </source>
</reference>
<feature type="region of interest" description="Disordered" evidence="1">
    <location>
        <begin position="1"/>
        <end position="32"/>
    </location>
</feature>
<proteinExistence type="predicted"/>